<dbReference type="InterPro" id="IPR011008">
    <property type="entry name" value="Dimeric_a/b-barrel"/>
</dbReference>
<dbReference type="Proteomes" id="UP000051010">
    <property type="component" value="Unassembled WGS sequence"/>
</dbReference>
<dbReference type="InterPro" id="IPR050744">
    <property type="entry name" value="AI-2_Isomerase_LsrG"/>
</dbReference>
<name>A0A0R1YGJ5_9LACO</name>
<gene>
    <name evidence="2" type="ORF">FD47_GL002477</name>
</gene>
<evidence type="ECO:0000259" key="1">
    <source>
        <dbReference type="PROSITE" id="PS51725"/>
    </source>
</evidence>
<protein>
    <submittedName>
        <fullName evidence="2">Antibiotic biosynthesis monooxygenase</fullName>
    </submittedName>
</protein>
<dbReference type="Pfam" id="PF03992">
    <property type="entry name" value="ABM"/>
    <property type="match status" value="1"/>
</dbReference>
<dbReference type="AlphaFoldDB" id="A0A0R1YGJ5"/>
<evidence type="ECO:0000313" key="3">
    <source>
        <dbReference type="Proteomes" id="UP000051010"/>
    </source>
</evidence>
<dbReference type="PANTHER" id="PTHR33336">
    <property type="entry name" value="QUINOL MONOOXYGENASE YGIN-RELATED"/>
    <property type="match status" value="1"/>
</dbReference>
<dbReference type="PATRIC" id="fig|1423786.4.peg.2594"/>
<dbReference type="Gene3D" id="3.30.70.100">
    <property type="match status" value="1"/>
</dbReference>
<sequence>MKIINVELTVKPGMQKDYEAFIDKLVQGSRGEAGNVSYDHFKKIGSDNEYEIIEHWKDADAVEFHNNTPHFQAFLSGVGDFLTKDPVIIRMDYQPE</sequence>
<accession>A0A0R1YGJ5</accession>
<dbReference type="InterPro" id="IPR007138">
    <property type="entry name" value="ABM_dom"/>
</dbReference>
<dbReference type="SUPFAM" id="SSF54909">
    <property type="entry name" value="Dimeric alpha+beta barrel"/>
    <property type="match status" value="1"/>
</dbReference>
<dbReference type="RefSeq" id="WP_054736056.1">
    <property type="nucleotide sequence ID" value="NZ_AZFZ01000062.1"/>
</dbReference>
<dbReference type="EMBL" id="AZFZ01000062">
    <property type="protein sequence ID" value="KRM41354.1"/>
    <property type="molecule type" value="Genomic_DNA"/>
</dbReference>
<dbReference type="GO" id="GO:0004497">
    <property type="term" value="F:monooxygenase activity"/>
    <property type="evidence" value="ECO:0007669"/>
    <property type="project" value="UniProtKB-KW"/>
</dbReference>
<feature type="domain" description="ABM" evidence="1">
    <location>
        <begin position="2"/>
        <end position="91"/>
    </location>
</feature>
<dbReference type="PANTHER" id="PTHR33336:SF3">
    <property type="entry name" value="ABM DOMAIN-CONTAINING PROTEIN"/>
    <property type="match status" value="1"/>
</dbReference>
<evidence type="ECO:0000313" key="2">
    <source>
        <dbReference type="EMBL" id="KRM41354.1"/>
    </source>
</evidence>
<keyword evidence="2" id="KW-0560">Oxidoreductase</keyword>
<reference evidence="2 3" key="1">
    <citation type="journal article" date="2015" name="Genome Announc.">
        <title>Expanding the biotechnology potential of lactobacilli through comparative genomics of 213 strains and associated genera.</title>
        <authorList>
            <person name="Sun Z."/>
            <person name="Harris H.M."/>
            <person name="McCann A."/>
            <person name="Guo C."/>
            <person name="Argimon S."/>
            <person name="Zhang W."/>
            <person name="Yang X."/>
            <person name="Jeffery I.B."/>
            <person name="Cooney J.C."/>
            <person name="Kagawa T.F."/>
            <person name="Liu W."/>
            <person name="Song Y."/>
            <person name="Salvetti E."/>
            <person name="Wrobel A."/>
            <person name="Rasinkangas P."/>
            <person name="Parkhill J."/>
            <person name="Rea M.C."/>
            <person name="O'Sullivan O."/>
            <person name="Ritari J."/>
            <person name="Douillard F.P."/>
            <person name="Paul Ross R."/>
            <person name="Yang R."/>
            <person name="Briner A.E."/>
            <person name="Felis G.E."/>
            <person name="de Vos W.M."/>
            <person name="Barrangou R."/>
            <person name="Klaenhammer T.R."/>
            <person name="Caufield P.W."/>
            <person name="Cui Y."/>
            <person name="Zhang H."/>
            <person name="O'Toole P.W."/>
        </authorList>
    </citation>
    <scope>NUCLEOTIDE SEQUENCE [LARGE SCALE GENOMIC DNA]</scope>
    <source>
        <strain evidence="2 3">DSM 18390</strain>
    </source>
</reference>
<comment type="caution">
    <text evidence="2">The sequence shown here is derived from an EMBL/GenBank/DDBJ whole genome shotgun (WGS) entry which is preliminary data.</text>
</comment>
<dbReference type="PROSITE" id="PS51725">
    <property type="entry name" value="ABM"/>
    <property type="match status" value="1"/>
</dbReference>
<keyword evidence="2" id="KW-0503">Monooxygenase</keyword>
<proteinExistence type="predicted"/>
<organism evidence="2 3">
    <name type="scientific">Lentilactobacillus parafarraginis DSM 18390 = JCM 14109</name>
    <dbReference type="NCBI Taxonomy" id="1423786"/>
    <lineage>
        <taxon>Bacteria</taxon>
        <taxon>Bacillati</taxon>
        <taxon>Bacillota</taxon>
        <taxon>Bacilli</taxon>
        <taxon>Lactobacillales</taxon>
        <taxon>Lactobacillaceae</taxon>
        <taxon>Lentilactobacillus</taxon>
    </lineage>
</organism>